<keyword evidence="1" id="KW-0723">Serine/threonine-protein kinase</keyword>
<feature type="compositionally biased region" description="Basic and acidic residues" evidence="6">
    <location>
        <begin position="456"/>
        <end position="467"/>
    </location>
</feature>
<evidence type="ECO:0000313" key="8">
    <source>
        <dbReference type="EMBL" id="CAE0499001.1"/>
    </source>
</evidence>
<gene>
    <name evidence="8" type="ORF">DTER00134_LOCUS14074</name>
</gene>
<keyword evidence="2" id="KW-0808">Transferase</keyword>
<accession>A0A7S3R0W1</accession>
<dbReference type="InterPro" id="IPR008271">
    <property type="entry name" value="Ser/Thr_kinase_AS"/>
</dbReference>
<feature type="compositionally biased region" description="Polar residues" evidence="6">
    <location>
        <begin position="1"/>
        <end position="21"/>
    </location>
</feature>
<dbReference type="GO" id="GO:0004674">
    <property type="term" value="F:protein serine/threonine kinase activity"/>
    <property type="evidence" value="ECO:0007669"/>
    <property type="project" value="UniProtKB-KW"/>
</dbReference>
<dbReference type="PANTHER" id="PTHR24346">
    <property type="entry name" value="MAP/MICROTUBULE AFFINITY-REGULATING KINASE"/>
    <property type="match status" value="1"/>
</dbReference>
<keyword evidence="3" id="KW-0547">Nucleotide-binding</keyword>
<dbReference type="GO" id="GO:0035556">
    <property type="term" value="P:intracellular signal transduction"/>
    <property type="evidence" value="ECO:0007669"/>
    <property type="project" value="TreeGrafter"/>
</dbReference>
<dbReference type="EMBL" id="HBIP01023486">
    <property type="protein sequence ID" value="CAE0499001.1"/>
    <property type="molecule type" value="Transcribed_RNA"/>
</dbReference>
<feature type="domain" description="Protein kinase" evidence="7">
    <location>
        <begin position="50"/>
        <end position="338"/>
    </location>
</feature>
<organism evidence="8">
    <name type="scientific">Dunaliella tertiolecta</name>
    <name type="common">Green alga</name>
    <dbReference type="NCBI Taxonomy" id="3047"/>
    <lineage>
        <taxon>Eukaryota</taxon>
        <taxon>Viridiplantae</taxon>
        <taxon>Chlorophyta</taxon>
        <taxon>core chlorophytes</taxon>
        <taxon>Chlorophyceae</taxon>
        <taxon>CS clade</taxon>
        <taxon>Chlamydomonadales</taxon>
        <taxon>Dunaliellaceae</taxon>
        <taxon>Dunaliella</taxon>
    </lineage>
</organism>
<feature type="region of interest" description="Disordered" evidence="6">
    <location>
        <begin position="1"/>
        <end position="42"/>
    </location>
</feature>
<dbReference type="SUPFAM" id="SSF56112">
    <property type="entry name" value="Protein kinase-like (PK-like)"/>
    <property type="match status" value="1"/>
</dbReference>
<dbReference type="PANTHER" id="PTHR24346:SF82">
    <property type="entry name" value="KP78A-RELATED"/>
    <property type="match status" value="1"/>
</dbReference>
<dbReference type="Pfam" id="PF00069">
    <property type="entry name" value="Pkinase"/>
    <property type="match status" value="1"/>
</dbReference>
<proteinExistence type="predicted"/>
<evidence type="ECO:0000256" key="2">
    <source>
        <dbReference type="ARBA" id="ARBA00022679"/>
    </source>
</evidence>
<evidence type="ECO:0000256" key="5">
    <source>
        <dbReference type="ARBA" id="ARBA00022840"/>
    </source>
</evidence>
<reference evidence="8" key="1">
    <citation type="submission" date="2021-01" db="EMBL/GenBank/DDBJ databases">
        <authorList>
            <person name="Corre E."/>
            <person name="Pelletier E."/>
            <person name="Niang G."/>
            <person name="Scheremetjew M."/>
            <person name="Finn R."/>
            <person name="Kale V."/>
            <person name="Holt S."/>
            <person name="Cochrane G."/>
            <person name="Meng A."/>
            <person name="Brown T."/>
            <person name="Cohen L."/>
        </authorList>
    </citation>
    <scope>NUCLEOTIDE SEQUENCE</scope>
    <source>
        <strain evidence="8">CCMP1320</strain>
    </source>
</reference>
<keyword evidence="4" id="KW-0418">Kinase</keyword>
<evidence type="ECO:0000256" key="4">
    <source>
        <dbReference type="ARBA" id="ARBA00022777"/>
    </source>
</evidence>
<evidence type="ECO:0000256" key="1">
    <source>
        <dbReference type="ARBA" id="ARBA00022527"/>
    </source>
</evidence>
<dbReference type="AlphaFoldDB" id="A0A7S3R0W1"/>
<dbReference type="PROSITE" id="PS50011">
    <property type="entry name" value="PROTEIN_KINASE_DOM"/>
    <property type="match status" value="1"/>
</dbReference>
<keyword evidence="5" id="KW-0067">ATP-binding</keyword>
<evidence type="ECO:0000256" key="3">
    <source>
        <dbReference type="ARBA" id="ARBA00022741"/>
    </source>
</evidence>
<evidence type="ECO:0000259" key="7">
    <source>
        <dbReference type="PROSITE" id="PS50011"/>
    </source>
</evidence>
<dbReference type="InterPro" id="IPR011009">
    <property type="entry name" value="Kinase-like_dom_sf"/>
</dbReference>
<dbReference type="Gene3D" id="1.10.510.10">
    <property type="entry name" value="Transferase(Phosphotransferase) domain 1"/>
    <property type="match status" value="1"/>
</dbReference>
<protein>
    <recommendedName>
        <fullName evidence="7">Protein kinase domain-containing protein</fullName>
    </recommendedName>
</protein>
<dbReference type="InterPro" id="IPR000719">
    <property type="entry name" value="Prot_kinase_dom"/>
</dbReference>
<evidence type="ECO:0000256" key="6">
    <source>
        <dbReference type="SAM" id="MobiDB-lite"/>
    </source>
</evidence>
<dbReference type="PROSITE" id="PS00108">
    <property type="entry name" value="PROTEIN_KINASE_ST"/>
    <property type="match status" value="1"/>
</dbReference>
<name>A0A7S3R0W1_DUNTE</name>
<dbReference type="GO" id="GO:0005737">
    <property type="term" value="C:cytoplasm"/>
    <property type="evidence" value="ECO:0007669"/>
    <property type="project" value="TreeGrafter"/>
</dbReference>
<feature type="region of interest" description="Disordered" evidence="6">
    <location>
        <begin position="442"/>
        <end position="467"/>
    </location>
</feature>
<sequence length="467" mass="52331">MGCMSSKDQGPSQKASSSNKGNKYKAAESAADGKSHQKNNDVTQNFSQVYKVERLLGTGAEGNAWLVRDVNSDKLWALKLLKLPLPARFVQSVFREIRLQSELGEGHHNIITPEEVVLTSHYLGLVMEYAPGGSMTQYITDKFRDCGGVGLLMPEDEARYFFKQMVNAVDYCHRHQVVHRDLKLDNTLLSGHNPPYIKLCDFGFARNWDGTGEQSNMTTVIGTPDYMSPQLTAAKTGEAGKVFYDGTKADVWAMGVLLCVILIGKFPFEGDNVSSMGVTDPMKKVWVQQHRNKWDENSMLQSQLKYLSPNARDLLDKMFDLDEKNRISIQGIMEHPWYQTPMRRHFEDALGTLKQEQDEVEEKLAKGAYRSAERDAAIDNLIKLSASGDFKSKAAEPIHKGTIVPVWTRLSLRTVQPEYPLFNRDSLRACLAVQQRAHGSITAHAGSTPMDPTVNTKEDAEQEGRDV</sequence>
<dbReference type="SMART" id="SM00220">
    <property type="entry name" value="S_TKc"/>
    <property type="match status" value="1"/>
</dbReference>
<dbReference type="GO" id="GO:0005524">
    <property type="term" value="F:ATP binding"/>
    <property type="evidence" value="ECO:0007669"/>
    <property type="project" value="UniProtKB-KW"/>
</dbReference>